<evidence type="ECO:0000259" key="2">
    <source>
        <dbReference type="PROSITE" id="PS50263"/>
    </source>
</evidence>
<dbReference type="CDD" id="cd07197">
    <property type="entry name" value="nitrilase"/>
    <property type="match status" value="1"/>
</dbReference>
<dbReference type="EMBL" id="CADCTV010000558">
    <property type="protein sequence ID" value="CAA9342145.1"/>
    <property type="molecule type" value="Genomic_DNA"/>
</dbReference>
<dbReference type="SUPFAM" id="SSF56317">
    <property type="entry name" value="Carbon-nitrogen hydrolase"/>
    <property type="match status" value="1"/>
</dbReference>
<dbReference type="GO" id="GO:0033388">
    <property type="term" value="P:putrescine biosynthetic process from arginine"/>
    <property type="evidence" value="ECO:0007669"/>
    <property type="project" value="TreeGrafter"/>
</dbReference>
<dbReference type="InterPro" id="IPR036526">
    <property type="entry name" value="C-N_Hydrolase_sf"/>
</dbReference>
<name>A0A6J4LVN6_9BACT</name>
<organism evidence="3">
    <name type="scientific">uncultured Gemmatimonadota bacterium</name>
    <dbReference type="NCBI Taxonomy" id="203437"/>
    <lineage>
        <taxon>Bacteria</taxon>
        <taxon>Pseudomonadati</taxon>
        <taxon>Gemmatimonadota</taxon>
        <taxon>environmental samples</taxon>
    </lineage>
</organism>
<sequence length="246" mass="25686">MKVAAYQAPLAACGSMEVLDLIRDQVRRCESAGVEFLCCPEAVLGGLADYSERPAEIAIDVEGGQLSEILAQLASDSVTTILGFTEIDWRGRLFNSAAVFSRGSVVGVYRKLHPAINHSIYHPGDGAPVFTVAGLTFGIVICRDSTFEEPARSMAARGAAVLFVPTNNGMPPGKCGPELASETRNVDIARAMSNNVWVVRADVAGRTPGLVAHGTSGIVGPGGNVLASAAPSDELIVAEIHPSRAS</sequence>
<dbReference type="PANTHER" id="PTHR43674:SF2">
    <property type="entry name" value="BETA-UREIDOPROPIONASE"/>
    <property type="match status" value="1"/>
</dbReference>
<proteinExistence type="predicted"/>
<dbReference type="Gene3D" id="3.60.110.10">
    <property type="entry name" value="Carbon-nitrogen hydrolase"/>
    <property type="match status" value="1"/>
</dbReference>
<dbReference type="InterPro" id="IPR050345">
    <property type="entry name" value="Aliph_Amidase/BUP"/>
</dbReference>
<protein>
    <recommendedName>
        <fullName evidence="2">CN hydrolase domain-containing protein</fullName>
    </recommendedName>
</protein>
<dbReference type="PANTHER" id="PTHR43674">
    <property type="entry name" value="NITRILASE C965.09-RELATED"/>
    <property type="match status" value="1"/>
</dbReference>
<dbReference type="PROSITE" id="PS50263">
    <property type="entry name" value="CN_HYDROLASE"/>
    <property type="match status" value="1"/>
</dbReference>
<feature type="domain" description="CN hydrolase" evidence="2">
    <location>
        <begin position="1"/>
        <end position="242"/>
    </location>
</feature>
<gene>
    <name evidence="3" type="ORF">AVDCRST_MAG89-2666</name>
</gene>
<accession>A0A6J4LVN6</accession>
<dbReference type="InterPro" id="IPR003010">
    <property type="entry name" value="C-N_Hydrolase"/>
</dbReference>
<keyword evidence="1" id="KW-0378">Hydrolase</keyword>
<dbReference type="GO" id="GO:0050126">
    <property type="term" value="F:N-carbamoylputrescine amidase activity"/>
    <property type="evidence" value="ECO:0007669"/>
    <property type="project" value="TreeGrafter"/>
</dbReference>
<evidence type="ECO:0000256" key="1">
    <source>
        <dbReference type="ARBA" id="ARBA00022801"/>
    </source>
</evidence>
<evidence type="ECO:0000313" key="3">
    <source>
        <dbReference type="EMBL" id="CAA9342145.1"/>
    </source>
</evidence>
<dbReference type="Pfam" id="PF00795">
    <property type="entry name" value="CN_hydrolase"/>
    <property type="match status" value="1"/>
</dbReference>
<reference evidence="3" key="1">
    <citation type="submission" date="2020-02" db="EMBL/GenBank/DDBJ databases">
        <authorList>
            <person name="Meier V. D."/>
        </authorList>
    </citation>
    <scope>NUCLEOTIDE SEQUENCE</scope>
    <source>
        <strain evidence="3">AVDCRST_MAG89</strain>
    </source>
</reference>
<dbReference type="AlphaFoldDB" id="A0A6J4LVN6"/>